<dbReference type="InterPro" id="IPR027417">
    <property type="entry name" value="P-loop_NTPase"/>
</dbReference>
<dbReference type="EMBL" id="BOMP01000008">
    <property type="protein sequence ID" value="GIE37727.1"/>
    <property type="molecule type" value="Genomic_DNA"/>
</dbReference>
<dbReference type="SUPFAM" id="SSF48452">
    <property type="entry name" value="TPR-like"/>
    <property type="match status" value="3"/>
</dbReference>
<protein>
    <recommendedName>
        <fullName evidence="7">Tetratricopeptide repeat protein</fullName>
    </recommendedName>
</protein>
<dbReference type="InterPro" id="IPR002182">
    <property type="entry name" value="NB-ARC"/>
</dbReference>
<feature type="compositionally biased region" description="Basic and acidic residues" evidence="1">
    <location>
        <begin position="1062"/>
        <end position="1077"/>
    </location>
</feature>
<dbReference type="Pfam" id="PF19916">
    <property type="entry name" value="VMAP-M0"/>
    <property type="match status" value="1"/>
</dbReference>
<dbReference type="Proteomes" id="UP000631312">
    <property type="component" value="Unassembled WGS sequence"/>
</dbReference>
<name>A0ABQ4A9P7_9ACTN</name>
<dbReference type="Pfam" id="PF13374">
    <property type="entry name" value="TPR_10"/>
    <property type="match status" value="2"/>
</dbReference>
<sequence length="1084" mass="119460">MLDRQFTLDDRQRLLDALLDIPSMRDPNERNRYAAELEARLGRPLQASRYPDARHDVWSLLGAMLARSGGLRTFVRVVYDLHGEGPAVRELERLAEELEREVLLAPADREALLNLLAGVGSPHLATAAAVAGHRAREITALAGDPAALVRRLETATTQAGGAPLLLAFVDRLAHLVEPVQALNLHRWIDLVAGGSGLTQATVRGLCIASRREQESADLVPEPAEPSPPSRAAETEPEPNRAILPPPPEDAGDEPPDRRPIWGSVPAQNPDFTGREAMLRALNESLVTKSQISVLPQALHGFGGVGKTQLAVEYVYRYVNGYDLIWWIPAEQPTMVLSSLAELSRRLRLPESDSLQQTAATVLDALASTPLRWLLVYDNADQPDELARFVPVTGGHVIVTSRNQEWGRLGDAVEVDVFDRPESIELIRKRARDISVEDADRLADKLGDLPLALEQAATWHAETSMPVSEYLELFDAHVRELLSEGKPTYYPTTVAAFLALAVERLRASSPGTAQLFELFAFLGAEPLSQELLRTGREAPLSEPLRTTLREPIEMGRAIRAVRRLGLARVDLDKKIQVHRLMQLVLRESLDGEQRERSRRNVQLILAHANPGDPDGQQGWAMHAEIGPHIVPANLVSADFQQARSVVQDQMRYLYLVGDYENSRRLAETALPVWRAGDGPDIGPQGALTMLAMRHLANALRSLGESKRARELTEEVYGVLSGSPDFGVDHEYTLVTANSLALDQRILGDYRAALAIDQENLERHQRVFGEDDLYTLRVLQNVAVNLRMLGDVEHAHRIDTDLVQQWSRTGPNRYQTLQCRANVARDLLAMGRHQEALDMVSQVVPDLRAEFGPRHTYVLLASRTQAIALLRLGRFAEAVISARTCHDGTRARLGPNHEHSLAAAMTLANALRTVGEIGQAHDLASTALDAYRRDFGGQHPFTLAAEVNMALLLRALGDYESAQELDEDAAAGFREVFGPHHTYTLRTISNLSNDLALRGNAPGARELSESTLAELTGHRGDEHPHTLACAGNVAFDRMATGDAESGRRLLERTLNLMAVVLGPDHPDTLDRGRGRRAECDLEPSPT</sequence>
<dbReference type="InterPro" id="IPR011990">
    <property type="entry name" value="TPR-like_helical_dom_sf"/>
</dbReference>
<dbReference type="RefSeq" id="WP_268248011.1">
    <property type="nucleotide sequence ID" value="NZ_BOMP01000008.1"/>
</dbReference>
<evidence type="ECO:0000259" key="4">
    <source>
        <dbReference type="Pfam" id="PF19956"/>
    </source>
</evidence>
<evidence type="ECO:0000313" key="5">
    <source>
        <dbReference type="EMBL" id="GIE37727.1"/>
    </source>
</evidence>
<feature type="region of interest" description="Disordered" evidence="1">
    <location>
        <begin position="1061"/>
        <end position="1084"/>
    </location>
</feature>
<dbReference type="Pfam" id="PF00931">
    <property type="entry name" value="NB-ARC"/>
    <property type="match status" value="1"/>
</dbReference>
<dbReference type="Pfam" id="PF13424">
    <property type="entry name" value="TPR_12"/>
    <property type="match status" value="2"/>
</dbReference>
<dbReference type="PANTHER" id="PTHR46082">
    <property type="entry name" value="ATP/GTP-BINDING PROTEIN-RELATED"/>
    <property type="match status" value="1"/>
</dbReference>
<dbReference type="InterPro" id="IPR045555">
    <property type="entry name" value="VMAP-M0"/>
</dbReference>
<dbReference type="InterPro" id="IPR053137">
    <property type="entry name" value="NLR-like"/>
</dbReference>
<dbReference type="Gene3D" id="1.25.40.10">
    <property type="entry name" value="Tetratricopeptide repeat domain"/>
    <property type="match status" value="3"/>
</dbReference>
<feature type="domain" description="NB-ARC" evidence="2">
    <location>
        <begin position="275"/>
        <end position="430"/>
    </location>
</feature>
<keyword evidence="6" id="KW-1185">Reference proteome</keyword>
<feature type="region of interest" description="Disordered" evidence="1">
    <location>
        <begin position="213"/>
        <end position="269"/>
    </location>
</feature>
<accession>A0ABQ4A9P7</accession>
<comment type="caution">
    <text evidence="5">The sequence shown here is derived from an EMBL/GenBank/DDBJ whole genome shotgun (WGS) entry which is preliminary data.</text>
</comment>
<dbReference type="Pfam" id="PF19956">
    <property type="entry name" value="EAD2"/>
    <property type="match status" value="1"/>
</dbReference>
<gene>
    <name evidence="5" type="ORF">Alo02nite_06250</name>
</gene>
<dbReference type="Gene3D" id="3.40.50.300">
    <property type="entry name" value="P-loop containing nucleotide triphosphate hydrolases"/>
    <property type="match status" value="1"/>
</dbReference>
<feature type="domain" description="Effector-associated" evidence="4">
    <location>
        <begin position="16"/>
        <end position="95"/>
    </location>
</feature>
<organism evidence="5 6">
    <name type="scientific">Actinoplanes lobatus</name>
    <dbReference type="NCBI Taxonomy" id="113568"/>
    <lineage>
        <taxon>Bacteria</taxon>
        <taxon>Bacillati</taxon>
        <taxon>Actinomycetota</taxon>
        <taxon>Actinomycetes</taxon>
        <taxon>Micromonosporales</taxon>
        <taxon>Micromonosporaceae</taxon>
        <taxon>Actinoplanes</taxon>
    </lineage>
</organism>
<evidence type="ECO:0000256" key="1">
    <source>
        <dbReference type="SAM" id="MobiDB-lite"/>
    </source>
</evidence>
<reference evidence="5 6" key="1">
    <citation type="submission" date="2021-01" db="EMBL/GenBank/DDBJ databases">
        <title>Whole genome shotgun sequence of Actinoplanes lobatus NBRC 12513.</title>
        <authorList>
            <person name="Komaki H."/>
            <person name="Tamura T."/>
        </authorList>
    </citation>
    <scope>NUCLEOTIDE SEQUENCE [LARGE SCALE GENOMIC DNA]</scope>
    <source>
        <strain evidence="5 6">NBRC 12513</strain>
    </source>
</reference>
<proteinExistence type="predicted"/>
<evidence type="ECO:0008006" key="7">
    <source>
        <dbReference type="Google" id="ProtNLM"/>
    </source>
</evidence>
<dbReference type="SUPFAM" id="SSF52540">
    <property type="entry name" value="P-loop containing nucleoside triphosphate hydrolases"/>
    <property type="match status" value="1"/>
</dbReference>
<evidence type="ECO:0000313" key="6">
    <source>
        <dbReference type="Proteomes" id="UP000631312"/>
    </source>
</evidence>
<dbReference type="InterPro" id="IPR045431">
    <property type="entry name" value="EAD2"/>
</dbReference>
<dbReference type="NCBIfam" id="NF040586">
    <property type="entry name" value="FxSxx_TPR"/>
    <property type="match status" value="1"/>
</dbReference>
<evidence type="ECO:0000259" key="2">
    <source>
        <dbReference type="Pfam" id="PF00931"/>
    </source>
</evidence>
<evidence type="ECO:0000259" key="3">
    <source>
        <dbReference type="Pfam" id="PF19916"/>
    </source>
</evidence>
<dbReference type="PANTHER" id="PTHR46082:SF6">
    <property type="entry name" value="AAA+ ATPASE DOMAIN-CONTAINING PROTEIN-RELATED"/>
    <property type="match status" value="1"/>
</dbReference>
<feature type="domain" description="vWA-MoxR associated protein middle region 0" evidence="3">
    <location>
        <begin position="105"/>
        <end position="200"/>
    </location>
</feature>